<evidence type="ECO:0000259" key="10">
    <source>
        <dbReference type="Pfam" id="PF07282"/>
    </source>
</evidence>
<proteinExistence type="inferred from homology"/>
<evidence type="ECO:0000256" key="2">
    <source>
        <dbReference type="ARBA" id="ARBA00011044"/>
    </source>
</evidence>
<keyword evidence="7" id="KW-0233">DNA recombination</keyword>
<dbReference type="GO" id="GO:0006310">
    <property type="term" value="P:DNA recombination"/>
    <property type="evidence" value="ECO:0007669"/>
    <property type="project" value="UniProtKB-KW"/>
</dbReference>
<dbReference type="EMBL" id="BMQL01000051">
    <property type="protein sequence ID" value="GGR30891.1"/>
    <property type="molecule type" value="Genomic_DNA"/>
</dbReference>
<dbReference type="InterPro" id="IPR001959">
    <property type="entry name" value="Transposase"/>
</dbReference>
<evidence type="ECO:0000256" key="1">
    <source>
        <dbReference type="ARBA" id="ARBA00008761"/>
    </source>
</evidence>
<feature type="domain" description="Cas12f1-like TNB" evidence="10">
    <location>
        <begin position="330"/>
        <end position="396"/>
    </location>
</feature>
<feature type="domain" description="Transposase putative helix-turn-helix" evidence="11">
    <location>
        <begin position="3"/>
        <end position="40"/>
    </location>
</feature>
<comment type="similarity">
    <text evidence="2">In the N-terminal section; belongs to the transposase 2 family.</text>
</comment>
<dbReference type="Proteomes" id="UP000603865">
    <property type="component" value="Unassembled WGS sequence"/>
</dbReference>
<feature type="region of interest" description="Disordered" evidence="8">
    <location>
        <begin position="438"/>
        <end position="463"/>
    </location>
</feature>
<dbReference type="GO" id="GO:0046872">
    <property type="term" value="F:metal ion binding"/>
    <property type="evidence" value="ECO:0007669"/>
    <property type="project" value="UniProtKB-KW"/>
</dbReference>
<evidence type="ECO:0000256" key="7">
    <source>
        <dbReference type="ARBA" id="ARBA00023172"/>
    </source>
</evidence>
<keyword evidence="5" id="KW-0862">Zinc</keyword>
<dbReference type="InterPro" id="IPR021027">
    <property type="entry name" value="Transposase_put_HTH"/>
</dbReference>
<evidence type="ECO:0000256" key="8">
    <source>
        <dbReference type="SAM" id="MobiDB-lite"/>
    </source>
</evidence>
<keyword evidence="3" id="KW-0815">Transposition</keyword>
<evidence type="ECO:0000256" key="6">
    <source>
        <dbReference type="ARBA" id="ARBA00023125"/>
    </source>
</evidence>
<evidence type="ECO:0000313" key="12">
    <source>
        <dbReference type="EMBL" id="GGR30891.1"/>
    </source>
</evidence>
<dbReference type="GO" id="GO:0032196">
    <property type="term" value="P:transposition"/>
    <property type="evidence" value="ECO:0007669"/>
    <property type="project" value="UniProtKB-KW"/>
</dbReference>
<dbReference type="AlphaFoldDB" id="A0A918CL40"/>
<dbReference type="Pfam" id="PF12323">
    <property type="entry name" value="HTH_OrfB_IS605"/>
    <property type="match status" value="1"/>
</dbReference>
<evidence type="ECO:0000259" key="11">
    <source>
        <dbReference type="Pfam" id="PF12323"/>
    </source>
</evidence>
<dbReference type="InterPro" id="IPR010095">
    <property type="entry name" value="Cas12f1-like_TNB"/>
</dbReference>
<dbReference type="NCBIfam" id="NF040570">
    <property type="entry name" value="guided_TnpB"/>
    <property type="match status" value="1"/>
</dbReference>
<accession>A0A918CL40</accession>
<feature type="compositionally biased region" description="Polar residues" evidence="8">
    <location>
        <begin position="449"/>
        <end position="463"/>
    </location>
</feature>
<dbReference type="InterPro" id="IPR051399">
    <property type="entry name" value="RNA-guided_DNA_endo/Transpos"/>
</dbReference>
<evidence type="ECO:0000256" key="5">
    <source>
        <dbReference type="ARBA" id="ARBA00022833"/>
    </source>
</evidence>
<keyword evidence="4" id="KW-0479">Metal-binding</keyword>
<sequence>MKLNATQAQCLFFGRAAGASRFTWNWALAQCTDIRHATGKNPTMGDLKKRFNAIKETEFPWIYDSPKDANQQPFTFLQRAWTRFWDGVKDGKIPVWNTAQKKALLAEGKKRSELSFAPTFKKKKDGASFYVSNDKFSIDRESRTVTLPKVGQVKLAELPRFRGKVMSGTVSKDGNDWYLSVQIDVADRDYFRFRSGDGVIGIDLGVKDTAVLSTGEKLTGPKPFKRACRRLAILQRRVSRKQAVVLDSLGLNGKAIPKGTRLTKSNNQKRSERLVHAVQSRVKHIRQNFQHTFTTRIIRENQAVVIEDLNVAGMMANHKLARSIADIGMGEIRRQLTYKAARYGTALHLADRWYPSSKTCSDCGWKKADLTLNDRTWVCEDCGVIHDRDVNAALNLKNLVPKVLAPQDEVVLPGGYRERHALPVEVLFQPSEFMSALGEASGQEKKGNDSLSESVVHQTTLLG</sequence>
<evidence type="ECO:0000256" key="3">
    <source>
        <dbReference type="ARBA" id="ARBA00022578"/>
    </source>
</evidence>
<dbReference type="GO" id="GO:0003677">
    <property type="term" value="F:DNA binding"/>
    <property type="evidence" value="ECO:0007669"/>
    <property type="project" value="UniProtKB-KW"/>
</dbReference>
<name>A0A918CL40_9DEIO</name>
<dbReference type="Pfam" id="PF07282">
    <property type="entry name" value="Cas12f1-like_TNB"/>
    <property type="match status" value="1"/>
</dbReference>
<feature type="domain" description="Probable transposase IS891/IS1136/IS1341" evidence="9">
    <location>
        <begin position="262"/>
        <end position="316"/>
    </location>
</feature>
<dbReference type="PANTHER" id="PTHR30405">
    <property type="entry name" value="TRANSPOSASE"/>
    <property type="match status" value="1"/>
</dbReference>
<reference evidence="12" key="2">
    <citation type="submission" date="2020-09" db="EMBL/GenBank/DDBJ databases">
        <authorList>
            <person name="Sun Q."/>
            <person name="Ohkuma M."/>
        </authorList>
    </citation>
    <scope>NUCLEOTIDE SEQUENCE</scope>
    <source>
        <strain evidence="12">JCM 31311</strain>
    </source>
</reference>
<dbReference type="RefSeq" id="WP_189092980.1">
    <property type="nucleotide sequence ID" value="NZ_BMQL01000051.1"/>
</dbReference>
<evidence type="ECO:0000259" key="9">
    <source>
        <dbReference type="Pfam" id="PF01385"/>
    </source>
</evidence>
<evidence type="ECO:0000313" key="13">
    <source>
        <dbReference type="Proteomes" id="UP000603865"/>
    </source>
</evidence>
<evidence type="ECO:0000256" key="4">
    <source>
        <dbReference type="ARBA" id="ARBA00022723"/>
    </source>
</evidence>
<keyword evidence="6" id="KW-0238">DNA-binding</keyword>
<dbReference type="NCBIfam" id="TIGR01766">
    <property type="entry name" value="IS200/IS605 family accessory protein TnpB-like domain"/>
    <property type="match status" value="1"/>
</dbReference>
<comment type="caution">
    <text evidence="12">The sequence shown here is derived from an EMBL/GenBank/DDBJ whole genome shotgun (WGS) entry which is preliminary data.</text>
</comment>
<dbReference type="PANTHER" id="PTHR30405:SF25">
    <property type="entry name" value="RNA-GUIDED DNA ENDONUCLEASE INSQ-RELATED"/>
    <property type="match status" value="1"/>
</dbReference>
<reference evidence="12" key="1">
    <citation type="journal article" date="2014" name="Int. J. Syst. Evol. Microbiol.">
        <title>Complete genome sequence of Corynebacterium casei LMG S-19264T (=DSM 44701T), isolated from a smear-ripened cheese.</title>
        <authorList>
            <consortium name="US DOE Joint Genome Institute (JGI-PGF)"/>
            <person name="Walter F."/>
            <person name="Albersmeier A."/>
            <person name="Kalinowski J."/>
            <person name="Ruckert C."/>
        </authorList>
    </citation>
    <scope>NUCLEOTIDE SEQUENCE</scope>
    <source>
        <strain evidence="12">JCM 31311</strain>
    </source>
</reference>
<organism evidence="12 13">
    <name type="scientific">Deinococcus ruber</name>
    <dbReference type="NCBI Taxonomy" id="1848197"/>
    <lineage>
        <taxon>Bacteria</taxon>
        <taxon>Thermotogati</taxon>
        <taxon>Deinococcota</taxon>
        <taxon>Deinococci</taxon>
        <taxon>Deinococcales</taxon>
        <taxon>Deinococcaceae</taxon>
        <taxon>Deinococcus</taxon>
    </lineage>
</organism>
<comment type="similarity">
    <text evidence="1">In the C-terminal section; belongs to the transposase 35 family.</text>
</comment>
<dbReference type="Pfam" id="PF01385">
    <property type="entry name" value="OrfB_IS605"/>
    <property type="match status" value="1"/>
</dbReference>
<gene>
    <name evidence="12" type="ORF">GCM10008957_47010</name>
</gene>
<keyword evidence="13" id="KW-1185">Reference proteome</keyword>
<protein>
    <submittedName>
        <fullName evidence="12">Transposase</fullName>
    </submittedName>
</protein>